<evidence type="ECO:0000313" key="3">
    <source>
        <dbReference type="Proteomes" id="UP001155587"/>
    </source>
</evidence>
<dbReference type="PANTHER" id="PTHR45228">
    <property type="entry name" value="CYCLIC DI-GMP PHOSPHODIESTERASE TM_0186-RELATED"/>
    <property type="match status" value="1"/>
</dbReference>
<proteinExistence type="predicted"/>
<dbReference type="Gene3D" id="3.30.450.40">
    <property type="match status" value="1"/>
</dbReference>
<dbReference type="SUPFAM" id="SSF55781">
    <property type="entry name" value="GAF domain-like"/>
    <property type="match status" value="1"/>
</dbReference>
<evidence type="ECO:0000313" key="2">
    <source>
        <dbReference type="EMBL" id="MCW8345308.1"/>
    </source>
</evidence>
<reference evidence="2" key="1">
    <citation type="submission" date="2022-02" db="EMBL/GenBank/DDBJ databases">
        <title>Vibrio sp. nov, a new bacterium isolated from seawater.</title>
        <authorList>
            <person name="Yuan Y."/>
        </authorList>
    </citation>
    <scope>NUCLEOTIDE SEQUENCE</scope>
    <source>
        <strain evidence="2">ZSDZ65</strain>
    </source>
</reference>
<protein>
    <submittedName>
        <fullName evidence="2">HD domain-containing protein</fullName>
    </submittedName>
</protein>
<name>A0A9X3HVK2_9VIBR</name>
<accession>A0A9X3HVK2</accession>
<dbReference type="SMART" id="SM00471">
    <property type="entry name" value="HDc"/>
    <property type="match status" value="1"/>
</dbReference>
<sequence>MRKEYLDNDRRSHSRSYSIGQELKTTHQALRQEIPELARVSIALFDPAYSELRTFVHSTIEGSPLVRYRAPISPSTSLGRLVCQQKSRVENDIASNITGNSPHSTWLLEQGYAASLTLPILDQNQFTGLLFFDVNKPQFFDALTVDELTLRTQEITALVNEQSTLIQAAEEMAHSVRTTSLVGERDNIEHAYRVGQYAHIIADHIAPLYQLDDETIDHIVRFACLHDIGKYSTLSSKQCSLWLQDWDNATLIAGRVQQGVNLINQLARQVSERQYACTHLLGDIIRYHHEYLNGTGYPFGLKHAQIPIAARIVTVANIFDALTSHRHYSESWSLTHALLELEKMVAQGQLDGNCVHPLRCHQNKVKNIMLTNAHFAS</sequence>
<dbReference type="SUPFAM" id="SSF109604">
    <property type="entry name" value="HD-domain/PDEase-like"/>
    <property type="match status" value="1"/>
</dbReference>
<dbReference type="PROSITE" id="PS51832">
    <property type="entry name" value="HD_GYP"/>
    <property type="match status" value="1"/>
</dbReference>
<gene>
    <name evidence="2" type="ORF">MD535_04595</name>
</gene>
<dbReference type="InterPro" id="IPR003607">
    <property type="entry name" value="HD/PDEase_dom"/>
</dbReference>
<dbReference type="EMBL" id="JAKRRY010000003">
    <property type="protein sequence ID" value="MCW8345308.1"/>
    <property type="molecule type" value="Genomic_DNA"/>
</dbReference>
<comment type="caution">
    <text evidence="2">The sequence shown here is derived from an EMBL/GenBank/DDBJ whole genome shotgun (WGS) entry which is preliminary data.</text>
</comment>
<dbReference type="InterPro" id="IPR029016">
    <property type="entry name" value="GAF-like_dom_sf"/>
</dbReference>
<feature type="domain" description="HD-GYP" evidence="1">
    <location>
        <begin position="165"/>
        <end position="374"/>
    </location>
</feature>
<dbReference type="Pfam" id="PF13487">
    <property type="entry name" value="HD_5"/>
    <property type="match status" value="1"/>
</dbReference>
<dbReference type="GO" id="GO:0008081">
    <property type="term" value="F:phosphoric diester hydrolase activity"/>
    <property type="evidence" value="ECO:0007669"/>
    <property type="project" value="UniProtKB-ARBA"/>
</dbReference>
<dbReference type="PANTHER" id="PTHR45228:SF1">
    <property type="entry name" value="CYCLIC DI-GMP PHOSPHODIESTERASE TM_0186"/>
    <property type="match status" value="1"/>
</dbReference>
<dbReference type="Gene3D" id="1.10.3210.10">
    <property type="entry name" value="Hypothetical protein af1432"/>
    <property type="match status" value="1"/>
</dbReference>
<dbReference type="InterPro" id="IPR037522">
    <property type="entry name" value="HD_GYP_dom"/>
</dbReference>
<keyword evidence="3" id="KW-1185">Reference proteome</keyword>
<organism evidence="2 3">
    <name type="scientific">Vibrio qingdaonensis</name>
    <dbReference type="NCBI Taxonomy" id="2829491"/>
    <lineage>
        <taxon>Bacteria</taxon>
        <taxon>Pseudomonadati</taxon>
        <taxon>Pseudomonadota</taxon>
        <taxon>Gammaproteobacteria</taxon>
        <taxon>Vibrionales</taxon>
        <taxon>Vibrionaceae</taxon>
        <taxon>Vibrio</taxon>
    </lineage>
</organism>
<dbReference type="CDD" id="cd00077">
    <property type="entry name" value="HDc"/>
    <property type="match status" value="1"/>
</dbReference>
<dbReference type="RefSeq" id="WP_265673752.1">
    <property type="nucleotide sequence ID" value="NZ_JAKRRY010000003.1"/>
</dbReference>
<evidence type="ECO:0000259" key="1">
    <source>
        <dbReference type="PROSITE" id="PS51832"/>
    </source>
</evidence>
<dbReference type="InterPro" id="IPR052020">
    <property type="entry name" value="Cyclic_di-GMP/3'3'-cGAMP_PDE"/>
</dbReference>
<dbReference type="Proteomes" id="UP001155587">
    <property type="component" value="Unassembled WGS sequence"/>
</dbReference>
<dbReference type="AlphaFoldDB" id="A0A9X3HVK2"/>